<dbReference type="Pfam" id="PF01915">
    <property type="entry name" value="Glyco_hydro_3_C"/>
    <property type="match status" value="1"/>
</dbReference>
<dbReference type="EMBL" id="GL883077">
    <property type="protein sequence ID" value="EGF93656.1"/>
    <property type="molecule type" value="Genomic_DNA"/>
</dbReference>
<dbReference type="GO" id="GO:0008422">
    <property type="term" value="F:beta-glucosidase activity"/>
    <property type="evidence" value="ECO:0007669"/>
    <property type="project" value="TreeGrafter"/>
</dbReference>
<evidence type="ECO:0000256" key="2">
    <source>
        <dbReference type="ARBA" id="ARBA00022801"/>
    </source>
</evidence>
<evidence type="ECO:0000256" key="4">
    <source>
        <dbReference type="RuleBase" id="RU361161"/>
    </source>
</evidence>
<dbReference type="InterPro" id="IPR036962">
    <property type="entry name" value="Glyco_hydro_3_N_sf"/>
</dbReference>
<dbReference type="PANTHER" id="PTHR30620:SF77">
    <property type="entry name" value="LYSOSOMAL BETA GLUCOSIDASE-LIKE"/>
    <property type="match status" value="1"/>
</dbReference>
<name>F4QGH5_9CAUL</name>
<gene>
    <name evidence="8" type="ORF">ABI_20970</name>
</gene>
<evidence type="ECO:0000256" key="1">
    <source>
        <dbReference type="ARBA" id="ARBA00005336"/>
    </source>
</evidence>
<dbReference type="OrthoDB" id="9781691at2"/>
<comment type="similarity">
    <text evidence="1 4">Belongs to the glycosyl hydrolase 3 family.</text>
</comment>
<organism evidence="8 9">
    <name type="scientific">Asticcacaulis biprosthecium C19</name>
    <dbReference type="NCBI Taxonomy" id="715226"/>
    <lineage>
        <taxon>Bacteria</taxon>
        <taxon>Pseudomonadati</taxon>
        <taxon>Pseudomonadota</taxon>
        <taxon>Alphaproteobacteria</taxon>
        <taxon>Caulobacterales</taxon>
        <taxon>Caulobacteraceae</taxon>
        <taxon>Asticcacaulis</taxon>
    </lineage>
</organism>
<keyword evidence="3 4" id="KW-0326">Glycosidase</keyword>
<dbReference type="RefSeq" id="WP_006272857.1">
    <property type="nucleotide sequence ID" value="NZ_GL883077.1"/>
</dbReference>
<evidence type="ECO:0000256" key="5">
    <source>
        <dbReference type="SAM" id="SignalP"/>
    </source>
</evidence>
<feature type="domain" description="Glycoside hydrolase family 3 C-terminal" evidence="7">
    <location>
        <begin position="411"/>
        <end position="612"/>
    </location>
</feature>
<dbReference type="InterPro" id="IPR017853">
    <property type="entry name" value="GH"/>
</dbReference>
<feature type="signal peptide" evidence="5">
    <location>
        <begin position="1"/>
        <end position="24"/>
    </location>
</feature>
<accession>F4QGH5</accession>
<dbReference type="InterPro" id="IPR001764">
    <property type="entry name" value="Glyco_hydro_3_N"/>
</dbReference>
<evidence type="ECO:0000256" key="3">
    <source>
        <dbReference type="ARBA" id="ARBA00023295"/>
    </source>
</evidence>
<protein>
    <submittedName>
        <fullName evidence="8">1,4-B-D-glucan glucohydrolase</fullName>
    </submittedName>
</protein>
<dbReference type="AlphaFoldDB" id="F4QGH5"/>
<keyword evidence="9" id="KW-1185">Reference proteome</keyword>
<proteinExistence type="inferred from homology"/>
<dbReference type="Gene3D" id="3.40.50.1700">
    <property type="entry name" value="Glycoside hydrolase family 3 C-terminal domain"/>
    <property type="match status" value="1"/>
</dbReference>
<evidence type="ECO:0000313" key="8">
    <source>
        <dbReference type="EMBL" id="EGF93656.1"/>
    </source>
</evidence>
<dbReference type="Pfam" id="PF00933">
    <property type="entry name" value="Glyco_hydro_3"/>
    <property type="match status" value="1"/>
</dbReference>
<evidence type="ECO:0000259" key="6">
    <source>
        <dbReference type="Pfam" id="PF00933"/>
    </source>
</evidence>
<feature type="chain" id="PRO_5003320225" evidence="5">
    <location>
        <begin position="25"/>
        <end position="635"/>
    </location>
</feature>
<dbReference type="PROSITE" id="PS00775">
    <property type="entry name" value="GLYCOSYL_HYDROL_F3"/>
    <property type="match status" value="1"/>
</dbReference>
<dbReference type="GO" id="GO:0009251">
    <property type="term" value="P:glucan catabolic process"/>
    <property type="evidence" value="ECO:0007669"/>
    <property type="project" value="TreeGrafter"/>
</dbReference>
<dbReference type="SUPFAM" id="SSF51445">
    <property type="entry name" value="(Trans)glycosidases"/>
    <property type="match status" value="1"/>
</dbReference>
<dbReference type="Gene3D" id="3.20.20.300">
    <property type="entry name" value="Glycoside hydrolase, family 3, N-terminal domain"/>
    <property type="match status" value="1"/>
</dbReference>
<dbReference type="HOGENOM" id="CLU_004542_9_3_5"/>
<keyword evidence="2 4" id="KW-0378">Hydrolase</keyword>
<dbReference type="InterPro" id="IPR051915">
    <property type="entry name" value="Cellulose_Degrad_GH3"/>
</dbReference>
<dbReference type="InterPro" id="IPR019800">
    <property type="entry name" value="Glyco_hydro_3_AS"/>
</dbReference>
<dbReference type="STRING" id="715226.ABI_20970"/>
<feature type="domain" description="Glycoside hydrolase family 3 N-terminal" evidence="6">
    <location>
        <begin position="57"/>
        <end position="374"/>
    </location>
</feature>
<dbReference type="SUPFAM" id="SSF52279">
    <property type="entry name" value="Beta-D-glucan exohydrolase, C-terminal domain"/>
    <property type="match status" value="1"/>
</dbReference>
<evidence type="ECO:0000313" key="9">
    <source>
        <dbReference type="Proteomes" id="UP000006512"/>
    </source>
</evidence>
<dbReference type="Proteomes" id="UP000006512">
    <property type="component" value="Unassembled WGS sequence"/>
</dbReference>
<reference evidence="9" key="1">
    <citation type="submission" date="2011-03" db="EMBL/GenBank/DDBJ databases">
        <title>Draft genome sequence of Brevundimonas diminuta.</title>
        <authorList>
            <person name="Brown P.J.B."/>
            <person name="Buechlein A."/>
            <person name="Hemmerich C."/>
            <person name="Brun Y.V."/>
        </authorList>
    </citation>
    <scope>NUCLEOTIDE SEQUENCE [LARGE SCALE GENOMIC DNA]</scope>
    <source>
        <strain evidence="9">C19</strain>
    </source>
</reference>
<evidence type="ECO:0000259" key="7">
    <source>
        <dbReference type="Pfam" id="PF01915"/>
    </source>
</evidence>
<sequence length="635" mass="67031">MSLLSTVARIALVSILFASTPALAKEPLTDWPHITSAIPQDAATEAKIAKMVAGMSLRDKVAQMTQVEIKTVTPQDIRTYQFGSVLNGGGSWPNMDKYATAKDWVAMADSFHAQAKIPLLWGTDAVHGHSNVVGATLFPHNIGLGAARDPELIGDIAAATGKAVRATGVNWAFAPTLAVVEDGRWGRTYEGFSSDPQLIHDYARAYVDGMQGNFQGPGNIVATAKHYIGDGGTAQGIDQGITPASEAELINVHAQGYFGALEAGVQTVMVSYSSWTDTGTGKAYGKMHGNGYLVNDVLKGKMGFDGFVISDWNAIEQIPGCTKDRCPQAINAGVDMIMVPFDWKAFIDNTVADVEIGDIPMSRIDDAVTRILRVKMRAGLFGAKPSASPYAGKPQALQARDLARRAVAETLVLLKNEGGLPLKAGAKILVVGKSANNMANQSGGWSITWQGTETSNADYPVGDSLLTAIKATNTGGTVTYSAAGADVDVSQFDVVVAVIGETPYAEGKGDIKPDQSLAHSDRYPEDIAALNAVSGKGKPVVTVFESGRTVYANDLINASDAFVAAWLPGTEGKGVTDVLFGQKDFKGVLPFAWPGAPCEGRTLFPAGYGLSYTNQATVTTLEFIETPGCPHAQSH</sequence>
<dbReference type="PRINTS" id="PR00133">
    <property type="entry name" value="GLHYDRLASE3"/>
</dbReference>
<dbReference type="InterPro" id="IPR036881">
    <property type="entry name" value="Glyco_hydro_3_C_sf"/>
</dbReference>
<dbReference type="eggNOG" id="COG1472">
    <property type="taxonomic scope" value="Bacteria"/>
</dbReference>
<dbReference type="PANTHER" id="PTHR30620">
    <property type="entry name" value="PERIPLASMIC BETA-GLUCOSIDASE-RELATED"/>
    <property type="match status" value="1"/>
</dbReference>
<dbReference type="InterPro" id="IPR002772">
    <property type="entry name" value="Glyco_hydro_3_C"/>
</dbReference>
<keyword evidence="5" id="KW-0732">Signal</keyword>